<dbReference type="OrthoDB" id="10265969at2759"/>
<dbReference type="InterPro" id="IPR031693">
    <property type="entry name" value="Sin3_C"/>
</dbReference>
<dbReference type="SUPFAM" id="SSF47762">
    <property type="entry name" value="PAH2 domain"/>
    <property type="match status" value="1"/>
</dbReference>
<comment type="caution">
    <text evidence="4">The sequence shown here is derived from an EMBL/GenBank/DDBJ whole genome shotgun (WGS) entry which is preliminary data.</text>
</comment>
<dbReference type="Gene3D" id="1.20.1160.11">
    <property type="entry name" value="Paired amphipathic helix"/>
    <property type="match status" value="1"/>
</dbReference>
<reference evidence="4 5" key="1">
    <citation type="journal article" date="2018" name="MBio">
        <title>Comparative Genomics Reveals the Core Gene Toolbox for the Fungus-Insect Symbiosis.</title>
        <authorList>
            <person name="Wang Y."/>
            <person name="Stata M."/>
            <person name="Wang W."/>
            <person name="Stajich J.E."/>
            <person name="White M.M."/>
            <person name="Moncalvo J.M."/>
        </authorList>
    </citation>
    <scope>NUCLEOTIDE SEQUENCE [LARGE SCALE GENOMIC DNA]</scope>
    <source>
        <strain evidence="4 5">SWE-8-4</strain>
    </source>
</reference>
<sequence>MFSKKRKYETIKEELLDELIATIHPSSTKTTDSIQVFSAINTYLSNQPASSELSLYIFQSLSHLLVKRFDLDSFCKNSPNINNSKLIELYLTTKNKLVEASKKVETHKNDYTPLKLVQKYIIQPCNTLNNSITTPKLHIQNGGLSFKTLFYYKIFSVVKDKNAYNEFLKVLNLYNQQLIDANTLILHSESFLKDQTYLIDIIKLLVGHSYFYKKSKDPGPSYKNLKHTHTKSFTRKYTADSCMVLNEKWLSHPTWASERSEFIYHKKNTFEEELYHIEEERHQITIDIETNLSLINQLKPISLMLEKMSEADKDNLTLPFRLGGDSIALPRRALKKVYDARRSIEVLEALHTHPSIAVPVVIKRLEQKDKEWRKLREDLKSTWRERESKIFYKSLDHRSATIKSQDRRYHFSKFFINELLATSIESKKFPFTYNLLKFDFSNLTIISDLLKLLYICLDKYSYQSSQFFKQKYEKILNTIFTALCGLDTSLIFTQNPSKLHKDSSLHTLSENSCSDKLKTNTNISVNNIQSMNLVDCKHEKNCMTLTVKKPLRELSKYNWPTFSQNSNMQPTKLFWDGLDSSDFTIPKKGFFCDSNIYTFIRIIVLIYTRFNEFFEFCSMKSLDTFPKYYPSTGNESQTIKDLGLEYFDDYNIFINLTKQFCLGRLSTANYEDLARYILGTKAYLAFSIDKLISSAIKNLIFLSNNTMSSSYIDLFSKYTKNTSNPLEFYDQYQYFLEASKIAKNDTLSYNFINVYYCNLSKHFYFDMIEPPKHQNTSECYKFKSWIDYLSLFISSDIKNFDEIENHISFRNRVFLKKNLQRINTEKMQIMSIRSSKMFLFSKGSYKLKFIDNSFDFFINHSQRLNVFKTNLSNRSKIKWNSYLNSKINRNI</sequence>
<gene>
    <name evidence="4" type="ORF">BB561_006350</name>
</gene>
<feature type="domain" description="Histone deacetylase interacting" evidence="3">
    <location>
        <begin position="214"/>
        <end position="315"/>
    </location>
</feature>
<dbReference type="Pfam" id="PF16879">
    <property type="entry name" value="Sin3a_C"/>
    <property type="match status" value="1"/>
</dbReference>
<dbReference type="InterPro" id="IPR036600">
    <property type="entry name" value="PAH_sf"/>
</dbReference>
<dbReference type="AlphaFoldDB" id="A0A2T9Y520"/>
<dbReference type="InterPro" id="IPR013194">
    <property type="entry name" value="HDAC_interact_dom"/>
</dbReference>
<name>A0A2T9Y520_9FUNG</name>
<dbReference type="Pfam" id="PF02671">
    <property type="entry name" value="PAH"/>
    <property type="match status" value="1"/>
</dbReference>
<dbReference type="Pfam" id="PF08295">
    <property type="entry name" value="Sin3_corepress"/>
    <property type="match status" value="1"/>
</dbReference>
<dbReference type="EMBL" id="MBFR01000498">
    <property type="protein sequence ID" value="PVU87407.1"/>
    <property type="molecule type" value="Genomic_DNA"/>
</dbReference>
<organism evidence="4 5">
    <name type="scientific">Smittium simulii</name>
    <dbReference type="NCBI Taxonomy" id="133385"/>
    <lineage>
        <taxon>Eukaryota</taxon>
        <taxon>Fungi</taxon>
        <taxon>Fungi incertae sedis</taxon>
        <taxon>Zoopagomycota</taxon>
        <taxon>Kickxellomycotina</taxon>
        <taxon>Harpellomycetes</taxon>
        <taxon>Harpellales</taxon>
        <taxon>Legeriomycetaceae</taxon>
        <taxon>Smittium</taxon>
    </lineage>
</organism>
<dbReference type="SMART" id="SM00761">
    <property type="entry name" value="HDAC_interact"/>
    <property type="match status" value="1"/>
</dbReference>
<dbReference type="GO" id="GO:0003714">
    <property type="term" value="F:transcription corepressor activity"/>
    <property type="evidence" value="ECO:0007669"/>
    <property type="project" value="InterPro"/>
</dbReference>
<comment type="subcellular location">
    <subcellularLocation>
        <location evidence="1">Nucleus</location>
    </subcellularLocation>
</comment>
<evidence type="ECO:0000256" key="1">
    <source>
        <dbReference type="ARBA" id="ARBA00004123"/>
    </source>
</evidence>
<dbReference type="PANTHER" id="PTHR12346">
    <property type="entry name" value="SIN3B-RELATED"/>
    <property type="match status" value="1"/>
</dbReference>
<evidence type="ECO:0000259" key="3">
    <source>
        <dbReference type="SMART" id="SM00761"/>
    </source>
</evidence>
<proteinExistence type="predicted"/>
<keyword evidence="2" id="KW-0539">Nucleus</keyword>
<protein>
    <recommendedName>
        <fullName evidence="3">Histone deacetylase interacting domain-containing protein</fullName>
    </recommendedName>
</protein>
<dbReference type="STRING" id="133385.A0A2T9Y520"/>
<dbReference type="InterPro" id="IPR003822">
    <property type="entry name" value="PAH"/>
</dbReference>
<evidence type="ECO:0000313" key="5">
    <source>
        <dbReference type="Proteomes" id="UP000245383"/>
    </source>
</evidence>
<evidence type="ECO:0000256" key="2">
    <source>
        <dbReference type="ARBA" id="ARBA00023242"/>
    </source>
</evidence>
<dbReference type="GO" id="GO:0005634">
    <property type="term" value="C:nucleus"/>
    <property type="evidence" value="ECO:0007669"/>
    <property type="project" value="UniProtKB-SubCell"/>
</dbReference>
<dbReference type="Proteomes" id="UP000245383">
    <property type="component" value="Unassembled WGS sequence"/>
</dbReference>
<evidence type="ECO:0000313" key="4">
    <source>
        <dbReference type="EMBL" id="PVU87407.1"/>
    </source>
</evidence>
<dbReference type="InterPro" id="IPR039774">
    <property type="entry name" value="Sin3-like"/>
</dbReference>
<accession>A0A2T9Y520</accession>
<keyword evidence="5" id="KW-1185">Reference proteome</keyword>